<evidence type="ECO:0000259" key="7">
    <source>
        <dbReference type="Pfam" id="PF00916"/>
    </source>
</evidence>
<evidence type="ECO:0000256" key="1">
    <source>
        <dbReference type="ARBA" id="ARBA00004141"/>
    </source>
</evidence>
<comment type="subcellular location">
    <subcellularLocation>
        <location evidence="1">Membrane</location>
        <topology evidence="1">Multi-pass membrane protein</topology>
    </subcellularLocation>
</comment>
<feature type="transmembrane region" description="Helical" evidence="6">
    <location>
        <begin position="234"/>
        <end position="257"/>
    </location>
</feature>
<feature type="compositionally biased region" description="Basic and acidic residues" evidence="5">
    <location>
        <begin position="409"/>
        <end position="418"/>
    </location>
</feature>
<evidence type="ECO:0000256" key="2">
    <source>
        <dbReference type="ARBA" id="ARBA00022692"/>
    </source>
</evidence>
<evidence type="ECO:0000313" key="8">
    <source>
        <dbReference type="EMBL" id="KAL1140831.1"/>
    </source>
</evidence>
<evidence type="ECO:0000256" key="5">
    <source>
        <dbReference type="SAM" id="MobiDB-lite"/>
    </source>
</evidence>
<evidence type="ECO:0000256" key="3">
    <source>
        <dbReference type="ARBA" id="ARBA00022989"/>
    </source>
</evidence>
<dbReference type="Proteomes" id="UP001558652">
    <property type="component" value="Unassembled WGS sequence"/>
</dbReference>
<gene>
    <name evidence="8" type="ORF">AAG570_000759</name>
</gene>
<feature type="transmembrane region" description="Helical" evidence="6">
    <location>
        <begin position="167"/>
        <end position="188"/>
    </location>
</feature>
<keyword evidence="9" id="KW-1185">Reference proteome</keyword>
<evidence type="ECO:0000256" key="4">
    <source>
        <dbReference type="ARBA" id="ARBA00023136"/>
    </source>
</evidence>
<feature type="transmembrane region" description="Helical" evidence="6">
    <location>
        <begin position="340"/>
        <end position="358"/>
    </location>
</feature>
<feature type="region of interest" description="Disordered" evidence="5">
    <location>
        <begin position="409"/>
        <end position="446"/>
    </location>
</feature>
<feature type="transmembrane region" description="Helical" evidence="6">
    <location>
        <begin position="20"/>
        <end position="40"/>
    </location>
</feature>
<feature type="transmembrane region" description="Helical" evidence="6">
    <location>
        <begin position="312"/>
        <end position="333"/>
    </location>
</feature>
<feature type="transmembrane region" description="Helical" evidence="6">
    <location>
        <begin position="373"/>
        <end position="397"/>
    </location>
</feature>
<evidence type="ECO:0000256" key="6">
    <source>
        <dbReference type="SAM" id="Phobius"/>
    </source>
</evidence>
<feature type="domain" description="SLC26A/SulP transporter" evidence="7">
    <location>
        <begin position="16"/>
        <end position="378"/>
    </location>
</feature>
<dbReference type="InterPro" id="IPR001902">
    <property type="entry name" value="SLC26A/SulP_fam"/>
</dbReference>
<feature type="transmembrane region" description="Helical" evidence="6">
    <location>
        <begin position="195"/>
        <end position="214"/>
    </location>
</feature>
<organism evidence="8 9">
    <name type="scientific">Ranatra chinensis</name>
    <dbReference type="NCBI Taxonomy" id="642074"/>
    <lineage>
        <taxon>Eukaryota</taxon>
        <taxon>Metazoa</taxon>
        <taxon>Ecdysozoa</taxon>
        <taxon>Arthropoda</taxon>
        <taxon>Hexapoda</taxon>
        <taxon>Insecta</taxon>
        <taxon>Pterygota</taxon>
        <taxon>Neoptera</taxon>
        <taxon>Paraneoptera</taxon>
        <taxon>Hemiptera</taxon>
        <taxon>Heteroptera</taxon>
        <taxon>Panheteroptera</taxon>
        <taxon>Nepomorpha</taxon>
        <taxon>Nepidae</taxon>
        <taxon>Ranatrinae</taxon>
        <taxon>Ranatra</taxon>
    </lineage>
</organism>
<keyword evidence="3 6" id="KW-1133">Transmembrane helix</keyword>
<dbReference type="InterPro" id="IPR011547">
    <property type="entry name" value="SLC26A/SulP_dom"/>
</dbReference>
<keyword evidence="4 6" id="KW-0472">Membrane</keyword>
<dbReference type="Pfam" id="PF00916">
    <property type="entry name" value="Sulfate_transp"/>
    <property type="match status" value="1"/>
</dbReference>
<feature type="transmembrane region" description="Helical" evidence="6">
    <location>
        <begin position="47"/>
        <end position="68"/>
    </location>
</feature>
<dbReference type="GO" id="GO:0016020">
    <property type="term" value="C:membrane"/>
    <property type="evidence" value="ECO:0007669"/>
    <property type="project" value="UniProtKB-SubCell"/>
</dbReference>
<feature type="transmembrane region" description="Helical" evidence="6">
    <location>
        <begin position="128"/>
        <end position="147"/>
    </location>
</feature>
<sequence length="446" mass="48130">MPIIVWLPQYKWREDFIPDLLAGITTAFIHVPQGLAFAMLAQVTPIFGLYTACFSTLVYCFFGTAQVGSFGPVAVASMLIGEAVAVNSGTDGYMNNEIASALTLNIGAIYVIAFLLRLGVLASVFIKPFTSGFVTGCAVHIVVKVLRPMLGLHMKPVYGFLNLFYNYHNVATALGHILAVNTGIFRPFLKRYTRFILPIEVVVMAISIALSHWLDFAGMGIAVVGTVPTGLPAVILPSLGASSFLWGPAVVVAAINYSTTTSMTLMFNRKLDPNQELLALGVSNLLCCNLSCISIGNSMMRTVIAVSVGTRTLISSIVSCIILFFVILFMGPVFSPLPDCVLGAILMIGVVMLIIGQLKDVPKFFKTSIEDTFIWGATLGAVLLANIDYGLIVGIVLSLRKILGERDVSIQQQKKKDEEGDVAATNDEKEERLPLNHAPSSNKELV</sequence>
<feature type="transmembrane region" description="Helical" evidence="6">
    <location>
        <begin position="98"/>
        <end position="116"/>
    </location>
</feature>
<protein>
    <recommendedName>
        <fullName evidence="7">SLC26A/SulP transporter domain-containing protein</fullName>
    </recommendedName>
</protein>
<feature type="transmembrane region" description="Helical" evidence="6">
    <location>
        <begin position="277"/>
        <end position="300"/>
    </location>
</feature>
<dbReference type="PANTHER" id="PTHR11814">
    <property type="entry name" value="SULFATE TRANSPORTER"/>
    <property type="match status" value="1"/>
</dbReference>
<proteinExistence type="predicted"/>
<reference evidence="8 9" key="1">
    <citation type="submission" date="2024-07" db="EMBL/GenBank/DDBJ databases">
        <title>Chromosome-level genome assembly of the water stick insect Ranatra chinensis (Heteroptera: Nepidae).</title>
        <authorList>
            <person name="Liu X."/>
        </authorList>
    </citation>
    <scope>NUCLEOTIDE SEQUENCE [LARGE SCALE GENOMIC DNA]</scope>
    <source>
        <strain evidence="8">Cailab_2021Rc</strain>
        <tissue evidence="8">Muscle</tissue>
    </source>
</reference>
<accession>A0ABD0YY02</accession>
<name>A0ABD0YY02_9HEMI</name>
<dbReference type="EMBL" id="JBFDAA010000001">
    <property type="protein sequence ID" value="KAL1140831.1"/>
    <property type="molecule type" value="Genomic_DNA"/>
</dbReference>
<keyword evidence="2 6" id="KW-0812">Transmembrane</keyword>
<comment type="caution">
    <text evidence="8">The sequence shown here is derived from an EMBL/GenBank/DDBJ whole genome shotgun (WGS) entry which is preliminary data.</text>
</comment>
<dbReference type="AlphaFoldDB" id="A0ABD0YY02"/>
<evidence type="ECO:0000313" key="9">
    <source>
        <dbReference type="Proteomes" id="UP001558652"/>
    </source>
</evidence>